<evidence type="ECO:0000256" key="8">
    <source>
        <dbReference type="ARBA" id="ARBA00047851"/>
    </source>
</evidence>
<keyword evidence="15" id="KW-1185">Reference proteome</keyword>
<sequence>MARPSLAGRRLYLVCDAAFDRVEEALHGGVDIVQLRDRALPDRELLAHARRLATLAHDHDALFVVNDRVDIALLARADGVHVGQDDLHPRELRRLCGENLLIGLSTHNREQIEHADEVDYLSVGPVHETPTKPGRASVGHDLIRYAAAHADLPWFAIGGIGPETAPAVAAAGATRFAVVRAITQARQPRGIAEQLRRMLAR</sequence>
<comment type="caution">
    <text evidence="10">Lacks conserved residue(s) required for the propagation of feature annotation.</text>
</comment>
<dbReference type="CDD" id="cd00564">
    <property type="entry name" value="TMP_TenI"/>
    <property type="match status" value="1"/>
</dbReference>
<dbReference type="NCBIfam" id="TIGR00693">
    <property type="entry name" value="thiE"/>
    <property type="match status" value="1"/>
</dbReference>
<feature type="binding site" evidence="10">
    <location>
        <position position="67"/>
    </location>
    <ligand>
        <name>Mg(2+)</name>
        <dbReference type="ChEBI" id="CHEBI:18420"/>
    </ligand>
</feature>
<dbReference type="SUPFAM" id="SSF51391">
    <property type="entry name" value="Thiamin phosphate synthase"/>
    <property type="match status" value="1"/>
</dbReference>
<proteinExistence type="inferred from homology"/>
<feature type="binding site" evidence="10">
    <location>
        <position position="86"/>
    </location>
    <ligand>
        <name>Mg(2+)</name>
        <dbReference type="ChEBI" id="CHEBI:18420"/>
    </ligand>
</feature>
<feature type="binding site" evidence="10">
    <location>
        <position position="132"/>
    </location>
    <ligand>
        <name>4-amino-2-methyl-5-(diphosphooxymethyl)pyrimidine</name>
        <dbReference type="ChEBI" id="CHEBI:57841"/>
    </ligand>
</feature>
<dbReference type="HAMAP" id="MF_00097">
    <property type="entry name" value="TMP_synthase"/>
    <property type="match status" value="1"/>
</dbReference>
<dbReference type="EC" id="2.5.1.3" evidence="10"/>
<comment type="caution">
    <text evidence="14">The sequence shown here is derived from an EMBL/GenBank/DDBJ whole genome shotgun (WGS) entry which is preliminary data.</text>
</comment>
<dbReference type="OrthoDB" id="3243336at2"/>
<dbReference type="Proteomes" id="UP000254134">
    <property type="component" value="Unassembled WGS sequence"/>
</dbReference>
<comment type="cofactor">
    <cofactor evidence="10">
        <name>Mg(2+)</name>
        <dbReference type="ChEBI" id="CHEBI:18420"/>
    </cofactor>
    <text evidence="10">Binds 1 Mg(2+) ion per subunit.</text>
</comment>
<dbReference type="InterPro" id="IPR036206">
    <property type="entry name" value="ThiamineP_synth_sf"/>
</dbReference>
<evidence type="ECO:0000313" key="15">
    <source>
        <dbReference type="Proteomes" id="UP000254134"/>
    </source>
</evidence>
<evidence type="ECO:0000256" key="2">
    <source>
        <dbReference type="ARBA" id="ARBA00005165"/>
    </source>
</evidence>
<dbReference type="Pfam" id="PF02581">
    <property type="entry name" value="TMP-TENI"/>
    <property type="match status" value="1"/>
</dbReference>
<keyword evidence="4 10" id="KW-0479">Metal-binding</keyword>
<evidence type="ECO:0000256" key="9">
    <source>
        <dbReference type="ARBA" id="ARBA00047883"/>
    </source>
</evidence>
<dbReference type="InterPro" id="IPR013785">
    <property type="entry name" value="Aldolase_TIM"/>
</dbReference>
<dbReference type="GO" id="GO:0005737">
    <property type="term" value="C:cytoplasm"/>
    <property type="evidence" value="ECO:0007669"/>
    <property type="project" value="TreeGrafter"/>
</dbReference>
<feature type="binding site" evidence="10">
    <location>
        <position position="159"/>
    </location>
    <ligand>
        <name>2-[(2R,5Z)-2-carboxy-4-methylthiazol-5(2H)-ylidene]ethyl phosphate</name>
        <dbReference type="ChEBI" id="CHEBI:62899"/>
    </ligand>
</feature>
<comment type="catalytic activity">
    <reaction evidence="7 10 11">
        <text>4-methyl-5-(2-phosphooxyethyl)-thiazole + 4-amino-2-methyl-5-(diphosphooxymethyl)pyrimidine + H(+) = thiamine phosphate + diphosphate</text>
        <dbReference type="Rhea" id="RHEA:22328"/>
        <dbReference type="ChEBI" id="CHEBI:15378"/>
        <dbReference type="ChEBI" id="CHEBI:33019"/>
        <dbReference type="ChEBI" id="CHEBI:37575"/>
        <dbReference type="ChEBI" id="CHEBI:57841"/>
        <dbReference type="ChEBI" id="CHEBI:58296"/>
        <dbReference type="EC" id="2.5.1.3"/>
    </reaction>
</comment>
<dbReference type="AlphaFoldDB" id="A0A7M2YVZ5"/>
<feature type="binding site" evidence="10">
    <location>
        <position position="66"/>
    </location>
    <ligand>
        <name>4-amino-2-methyl-5-(diphosphooxymethyl)pyrimidine</name>
        <dbReference type="ChEBI" id="CHEBI:57841"/>
    </ligand>
</feature>
<dbReference type="InterPro" id="IPR022998">
    <property type="entry name" value="ThiamineP_synth_TenI"/>
</dbReference>
<dbReference type="GO" id="GO:0004789">
    <property type="term" value="F:thiamine-phosphate diphosphorylase activity"/>
    <property type="evidence" value="ECO:0007669"/>
    <property type="project" value="UniProtKB-UniRule"/>
</dbReference>
<evidence type="ECO:0000256" key="7">
    <source>
        <dbReference type="ARBA" id="ARBA00047334"/>
    </source>
</evidence>
<dbReference type="EMBL" id="QQZY01000008">
    <property type="protein sequence ID" value="RDI73598.1"/>
    <property type="molecule type" value="Genomic_DNA"/>
</dbReference>
<dbReference type="InterPro" id="IPR034291">
    <property type="entry name" value="TMP_synthase"/>
</dbReference>
<evidence type="ECO:0000256" key="1">
    <source>
        <dbReference type="ARBA" id="ARBA00003814"/>
    </source>
</evidence>
<name>A0A7M2YVZ5_9ACTN</name>
<evidence type="ECO:0000256" key="10">
    <source>
        <dbReference type="HAMAP-Rule" id="MF_00097"/>
    </source>
</evidence>
<evidence type="ECO:0000256" key="5">
    <source>
        <dbReference type="ARBA" id="ARBA00022842"/>
    </source>
</evidence>
<comment type="function">
    <text evidence="1 10">Condenses 4-methyl-5-(beta-hydroxyethyl)thiazole monophosphate (THZ-P) and 2-methyl-4-amino-5-hydroxymethyl pyrimidine pyrophosphate (HMP-PP) to form thiamine monophosphate (TMP).</text>
</comment>
<keyword evidence="6 10" id="KW-0784">Thiamine biosynthesis</keyword>
<feature type="domain" description="Thiamine phosphate synthase/TenI" evidence="13">
    <location>
        <begin position="11"/>
        <end position="182"/>
    </location>
</feature>
<protein>
    <recommendedName>
        <fullName evidence="10">Thiamine-phosphate synthase</fullName>
        <shortName evidence="10">TP synthase</shortName>
        <shortName evidence="10">TPS</shortName>
        <ecNumber evidence="10">2.5.1.3</ecNumber>
    </recommendedName>
    <alternativeName>
        <fullName evidence="10">Thiamine-phosphate pyrophosphorylase</fullName>
        <shortName evidence="10">TMP pyrophosphorylase</shortName>
        <shortName evidence="10">TMP-PPase</shortName>
    </alternativeName>
</protein>
<dbReference type="GO" id="GO:0009229">
    <property type="term" value="P:thiamine diphosphate biosynthetic process"/>
    <property type="evidence" value="ECO:0007669"/>
    <property type="project" value="UniProtKB-UniRule"/>
</dbReference>
<dbReference type="Gene3D" id="3.20.20.70">
    <property type="entry name" value="Aldolase class I"/>
    <property type="match status" value="1"/>
</dbReference>
<comment type="catalytic activity">
    <reaction evidence="9 10 11">
        <text>2-[(2R,5Z)-2-carboxy-4-methylthiazol-5(2H)-ylidene]ethyl phosphate + 4-amino-2-methyl-5-(diphosphooxymethyl)pyrimidine + 2 H(+) = thiamine phosphate + CO2 + diphosphate</text>
        <dbReference type="Rhea" id="RHEA:47844"/>
        <dbReference type="ChEBI" id="CHEBI:15378"/>
        <dbReference type="ChEBI" id="CHEBI:16526"/>
        <dbReference type="ChEBI" id="CHEBI:33019"/>
        <dbReference type="ChEBI" id="CHEBI:37575"/>
        <dbReference type="ChEBI" id="CHEBI:57841"/>
        <dbReference type="ChEBI" id="CHEBI:62899"/>
        <dbReference type="EC" id="2.5.1.3"/>
    </reaction>
</comment>
<keyword evidence="5 10" id="KW-0460">Magnesium</keyword>
<evidence type="ECO:0000256" key="12">
    <source>
        <dbReference type="RuleBase" id="RU004253"/>
    </source>
</evidence>
<keyword evidence="3 10" id="KW-0808">Transferase</keyword>
<dbReference type="PANTHER" id="PTHR20857">
    <property type="entry name" value="THIAMINE-PHOSPHATE PYROPHOSPHORYLASE"/>
    <property type="match status" value="1"/>
</dbReference>
<dbReference type="RefSeq" id="WP_114797136.1">
    <property type="nucleotide sequence ID" value="NZ_QQZY01000008.1"/>
</dbReference>
<dbReference type="UniPathway" id="UPA00060">
    <property type="reaction ID" value="UER00141"/>
</dbReference>
<comment type="similarity">
    <text evidence="10 11">Belongs to the thiamine-phosphate synthase family.</text>
</comment>
<dbReference type="GO" id="GO:0000287">
    <property type="term" value="F:magnesium ion binding"/>
    <property type="evidence" value="ECO:0007669"/>
    <property type="project" value="UniProtKB-UniRule"/>
</dbReference>
<comment type="pathway">
    <text evidence="2 10 12">Cofactor biosynthesis; thiamine diphosphate biosynthesis; thiamine phosphate from 4-amino-2-methyl-5-diphosphomethylpyrimidine and 4-methyl-5-(2-phosphoethyl)-thiazole: step 1/1.</text>
</comment>
<feature type="binding site" evidence="10">
    <location>
        <begin position="129"/>
        <end position="131"/>
    </location>
    <ligand>
        <name>2-[(2R,5Z)-2-carboxy-4-methylthiazol-5(2H)-ylidene]ethyl phosphate</name>
        <dbReference type="ChEBI" id="CHEBI:62899"/>
    </ligand>
</feature>
<evidence type="ECO:0000256" key="3">
    <source>
        <dbReference type="ARBA" id="ARBA00022679"/>
    </source>
</evidence>
<reference evidence="14 15" key="1">
    <citation type="submission" date="2018-07" db="EMBL/GenBank/DDBJ databases">
        <title>High-quality-draft genome sequence of Gaiella occulta.</title>
        <authorList>
            <person name="Severino R."/>
            <person name="Froufe H.J.C."/>
            <person name="Rainey F.A."/>
            <person name="Barroso C."/>
            <person name="Albuquerque L."/>
            <person name="Lobo-Da-Cunha A."/>
            <person name="Da Costa M.S."/>
            <person name="Egas C."/>
        </authorList>
    </citation>
    <scope>NUCLEOTIDE SEQUENCE [LARGE SCALE GENOMIC DNA]</scope>
    <source>
        <strain evidence="14 15">F2-233</strain>
    </source>
</reference>
<accession>A0A7M2YVZ5</accession>
<reference evidence="15" key="2">
    <citation type="journal article" date="2019" name="MicrobiologyOpen">
        <title>High-quality draft genome sequence of Gaiella occulta isolated from a 150 meter deep mineral water borehole and comparison with the genome sequences of other deep-branching lineages of the phylum Actinobacteria.</title>
        <authorList>
            <person name="Severino R."/>
            <person name="Froufe H.J.C."/>
            <person name="Barroso C."/>
            <person name="Albuquerque L."/>
            <person name="Lobo-da-Cunha A."/>
            <person name="da Costa M.S."/>
            <person name="Egas C."/>
        </authorList>
    </citation>
    <scope>NUCLEOTIDE SEQUENCE [LARGE SCALE GENOMIC DNA]</scope>
    <source>
        <strain evidence="15">F2-233</strain>
    </source>
</reference>
<comment type="catalytic activity">
    <reaction evidence="8 10 11">
        <text>2-(2-carboxy-4-methylthiazol-5-yl)ethyl phosphate + 4-amino-2-methyl-5-(diphosphooxymethyl)pyrimidine + 2 H(+) = thiamine phosphate + CO2 + diphosphate</text>
        <dbReference type="Rhea" id="RHEA:47848"/>
        <dbReference type="ChEBI" id="CHEBI:15378"/>
        <dbReference type="ChEBI" id="CHEBI:16526"/>
        <dbReference type="ChEBI" id="CHEBI:33019"/>
        <dbReference type="ChEBI" id="CHEBI:37575"/>
        <dbReference type="ChEBI" id="CHEBI:57841"/>
        <dbReference type="ChEBI" id="CHEBI:62890"/>
        <dbReference type="EC" id="2.5.1.3"/>
    </reaction>
</comment>
<evidence type="ECO:0000256" key="4">
    <source>
        <dbReference type="ARBA" id="ARBA00022723"/>
    </source>
</evidence>
<dbReference type="PANTHER" id="PTHR20857:SF15">
    <property type="entry name" value="THIAMINE-PHOSPHATE SYNTHASE"/>
    <property type="match status" value="1"/>
</dbReference>
<evidence type="ECO:0000313" key="14">
    <source>
        <dbReference type="EMBL" id="RDI73598.1"/>
    </source>
</evidence>
<dbReference type="GO" id="GO:0009228">
    <property type="term" value="P:thiamine biosynthetic process"/>
    <property type="evidence" value="ECO:0007669"/>
    <property type="project" value="UniProtKB-KW"/>
</dbReference>
<evidence type="ECO:0000259" key="13">
    <source>
        <dbReference type="Pfam" id="PF02581"/>
    </source>
</evidence>
<feature type="binding site" evidence="10">
    <location>
        <position position="105"/>
    </location>
    <ligand>
        <name>4-amino-2-methyl-5-(diphosphooxymethyl)pyrimidine</name>
        <dbReference type="ChEBI" id="CHEBI:57841"/>
    </ligand>
</feature>
<evidence type="ECO:0000256" key="11">
    <source>
        <dbReference type="RuleBase" id="RU003826"/>
    </source>
</evidence>
<evidence type="ECO:0000256" key="6">
    <source>
        <dbReference type="ARBA" id="ARBA00022977"/>
    </source>
</evidence>
<gene>
    <name evidence="10" type="primary">thiE</name>
    <name evidence="14" type="ORF">Gocc_2739</name>
</gene>
<organism evidence="14 15">
    <name type="scientific">Gaiella occulta</name>
    <dbReference type="NCBI Taxonomy" id="1002870"/>
    <lineage>
        <taxon>Bacteria</taxon>
        <taxon>Bacillati</taxon>
        <taxon>Actinomycetota</taxon>
        <taxon>Thermoleophilia</taxon>
        <taxon>Gaiellales</taxon>
        <taxon>Gaiellaceae</taxon>
        <taxon>Gaiella</taxon>
    </lineage>
</organism>